<evidence type="ECO:0000313" key="3">
    <source>
        <dbReference type="Proteomes" id="UP000614996"/>
    </source>
</evidence>
<dbReference type="Pfam" id="PF01966">
    <property type="entry name" value="HD"/>
    <property type="match status" value="1"/>
</dbReference>
<dbReference type="SUPFAM" id="SSF109604">
    <property type="entry name" value="HD-domain/PDEase-like"/>
    <property type="match status" value="1"/>
</dbReference>
<organism evidence="2 3">
    <name type="scientific">Actinocatenispora comari</name>
    <dbReference type="NCBI Taxonomy" id="2807577"/>
    <lineage>
        <taxon>Bacteria</taxon>
        <taxon>Bacillati</taxon>
        <taxon>Actinomycetota</taxon>
        <taxon>Actinomycetes</taxon>
        <taxon>Micromonosporales</taxon>
        <taxon>Micromonosporaceae</taxon>
        <taxon>Actinocatenispora</taxon>
    </lineage>
</organism>
<gene>
    <name evidence="2" type="ORF">NUM_57070</name>
</gene>
<evidence type="ECO:0000313" key="2">
    <source>
        <dbReference type="EMBL" id="GIL30453.1"/>
    </source>
</evidence>
<dbReference type="AlphaFoldDB" id="A0A8J4AKJ1"/>
<protein>
    <submittedName>
        <fullName evidence="2">Metal-dependent phosphohydrolase, HD subdomain protein</fullName>
    </submittedName>
</protein>
<reference evidence="3" key="1">
    <citation type="journal article" date="2021" name="Int. J. Syst. Evol. Microbiol.">
        <title>Actinocatenispora comari sp. nov., an endophytic actinomycete isolated from aerial parts of Comarum salesowianum.</title>
        <authorList>
            <person name="Oyunbileg N."/>
            <person name="Iizaka Y."/>
            <person name="Hamada M."/>
            <person name="Davaapurev B.O."/>
            <person name="Fukumoto A."/>
            <person name="Tsetseg B."/>
            <person name="Kato F."/>
            <person name="Tamura T."/>
            <person name="Batkhuu J."/>
            <person name="Anzai Y."/>
        </authorList>
    </citation>
    <scope>NUCLEOTIDE SEQUENCE [LARGE SCALE GENOMIC DNA]</scope>
    <source>
        <strain evidence="3">NUM-2625</strain>
    </source>
</reference>
<keyword evidence="3" id="KW-1185">Reference proteome</keyword>
<proteinExistence type="predicted"/>
<dbReference type="CDD" id="cd00077">
    <property type="entry name" value="HDc"/>
    <property type="match status" value="1"/>
</dbReference>
<comment type="caution">
    <text evidence="2">The sequence shown here is derived from an EMBL/GenBank/DDBJ whole genome shotgun (WGS) entry which is preliminary data.</text>
</comment>
<accession>A0A8J4AKJ1</accession>
<dbReference type="InterPro" id="IPR003607">
    <property type="entry name" value="HD/PDEase_dom"/>
</dbReference>
<dbReference type="Proteomes" id="UP000614996">
    <property type="component" value="Unassembled WGS sequence"/>
</dbReference>
<sequence>MRPVSWSRSVVSMAGLVEEARAIAERLMSVELPRRWRHVQAVARTAGEASSAVEPTDRDPLVAAAWLHDIGYVRGLVDTGFHPLDGARWLRRHEFDPRVTALVANHSCALIEADERGLADVLAAEFANESTATTDALWYSDMTTGPDGQPFEVTERLDEIDQRYGPDHVVTRFIRRARPEIVGAVRRTEQRLARARTASA</sequence>
<dbReference type="NCBIfam" id="TIGR00277">
    <property type="entry name" value="HDIG"/>
    <property type="match status" value="1"/>
</dbReference>
<evidence type="ECO:0000259" key="1">
    <source>
        <dbReference type="Pfam" id="PF01966"/>
    </source>
</evidence>
<dbReference type="EMBL" id="BOPO01000117">
    <property type="protein sequence ID" value="GIL30453.1"/>
    <property type="molecule type" value="Genomic_DNA"/>
</dbReference>
<dbReference type="InterPro" id="IPR006674">
    <property type="entry name" value="HD_domain"/>
</dbReference>
<name>A0A8J4AKJ1_9ACTN</name>
<dbReference type="Gene3D" id="1.10.3210.10">
    <property type="entry name" value="Hypothetical protein af1432"/>
    <property type="match status" value="1"/>
</dbReference>
<dbReference type="InterPro" id="IPR006675">
    <property type="entry name" value="HDIG_dom"/>
</dbReference>
<feature type="domain" description="HD" evidence="1">
    <location>
        <begin position="35"/>
        <end position="112"/>
    </location>
</feature>